<dbReference type="SMART" id="SM00421">
    <property type="entry name" value="HTH_LUXR"/>
    <property type="match status" value="1"/>
</dbReference>
<feature type="domain" description="Response regulatory" evidence="6">
    <location>
        <begin position="16"/>
        <end position="130"/>
    </location>
</feature>
<gene>
    <name evidence="7" type="ORF">SAMN05216605_101229</name>
</gene>
<evidence type="ECO:0000259" key="6">
    <source>
        <dbReference type="PROSITE" id="PS50110"/>
    </source>
</evidence>
<evidence type="ECO:0000259" key="5">
    <source>
        <dbReference type="PROSITE" id="PS50043"/>
    </source>
</evidence>
<evidence type="ECO:0000256" key="4">
    <source>
        <dbReference type="PROSITE-ProRule" id="PRU00169"/>
    </source>
</evidence>
<dbReference type="Gene3D" id="1.10.10.10">
    <property type="entry name" value="Winged helix-like DNA-binding domain superfamily/Winged helix DNA-binding domain"/>
    <property type="match status" value="1"/>
</dbReference>
<dbReference type="InterPro" id="IPR000792">
    <property type="entry name" value="Tscrpt_reg_LuxR_C"/>
</dbReference>
<feature type="domain" description="HTH luxR-type" evidence="5">
    <location>
        <begin position="146"/>
        <end position="211"/>
    </location>
</feature>
<keyword evidence="4" id="KW-0597">Phosphoprotein</keyword>
<dbReference type="InterPro" id="IPR011006">
    <property type="entry name" value="CheY-like_superfamily"/>
</dbReference>
<dbReference type="GO" id="GO:0006355">
    <property type="term" value="P:regulation of DNA-templated transcription"/>
    <property type="evidence" value="ECO:0007669"/>
    <property type="project" value="InterPro"/>
</dbReference>
<proteinExistence type="predicted"/>
<dbReference type="InterPro" id="IPR036388">
    <property type="entry name" value="WH-like_DNA-bd_sf"/>
</dbReference>
<protein>
    <submittedName>
        <fullName evidence="7">Two component transcriptional regulator, LuxR family</fullName>
    </submittedName>
</protein>
<dbReference type="PROSITE" id="PS00622">
    <property type="entry name" value="HTH_LUXR_1"/>
    <property type="match status" value="1"/>
</dbReference>
<dbReference type="Pfam" id="PF00196">
    <property type="entry name" value="GerE"/>
    <property type="match status" value="1"/>
</dbReference>
<dbReference type="AlphaFoldDB" id="A0A1G7RR47"/>
<dbReference type="GO" id="GO:0000160">
    <property type="term" value="P:phosphorelay signal transduction system"/>
    <property type="evidence" value="ECO:0007669"/>
    <property type="project" value="InterPro"/>
</dbReference>
<dbReference type="CDD" id="cd06170">
    <property type="entry name" value="LuxR_C_like"/>
    <property type="match status" value="1"/>
</dbReference>
<dbReference type="RefSeq" id="WP_074749564.1">
    <property type="nucleotide sequence ID" value="NZ_FNCO01000001.1"/>
</dbReference>
<dbReference type="InterPro" id="IPR001789">
    <property type="entry name" value="Sig_transdc_resp-reg_receiver"/>
</dbReference>
<dbReference type="Gene3D" id="3.40.50.2300">
    <property type="match status" value="1"/>
</dbReference>
<evidence type="ECO:0000256" key="2">
    <source>
        <dbReference type="ARBA" id="ARBA00023125"/>
    </source>
</evidence>
<dbReference type="PROSITE" id="PS50043">
    <property type="entry name" value="HTH_LUXR_2"/>
    <property type="match status" value="1"/>
</dbReference>
<dbReference type="SUPFAM" id="SSF52172">
    <property type="entry name" value="CheY-like"/>
    <property type="match status" value="1"/>
</dbReference>
<name>A0A1G7RR47_9PSED</name>
<evidence type="ECO:0000313" key="8">
    <source>
        <dbReference type="Proteomes" id="UP000182894"/>
    </source>
</evidence>
<dbReference type="PROSITE" id="PS50110">
    <property type="entry name" value="RESPONSE_REGULATORY"/>
    <property type="match status" value="1"/>
</dbReference>
<dbReference type="SMART" id="SM00448">
    <property type="entry name" value="REC"/>
    <property type="match status" value="1"/>
</dbReference>
<dbReference type="PANTHER" id="PTHR44688:SF16">
    <property type="entry name" value="DNA-BINDING TRANSCRIPTIONAL ACTIVATOR DEVR_DOSR"/>
    <property type="match status" value="1"/>
</dbReference>
<dbReference type="OrthoDB" id="9802186at2"/>
<dbReference type="InterPro" id="IPR016032">
    <property type="entry name" value="Sig_transdc_resp-reg_C-effctor"/>
</dbReference>
<sequence>MHTFTSSPPTPTGAPIVFVVDDDQVVSGAVTSLLKSVGYDVRAFSGPNEMLADPLAGLAGCLVLDVRLQGYSGFDLQQRLSESGNHLPIVFMTGHGDIPMSVRAMKAGAANFLTKPFRSQDLIDAVTEAVAAYQAYLEKQRALDSLRKRFECLTPRERQVMVGVVNGLLNKQIASDLVVSEITVKLHRANMMRKMHANSIADVVMAGHQLQLS</sequence>
<dbReference type="Pfam" id="PF00072">
    <property type="entry name" value="Response_reg"/>
    <property type="match status" value="1"/>
</dbReference>
<dbReference type="EMBL" id="FNCO01000001">
    <property type="protein sequence ID" value="SDG13163.1"/>
    <property type="molecule type" value="Genomic_DNA"/>
</dbReference>
<dbReference type="PANTHER" id="PTHR44688">
    <property type="entry name" value="DNA-BINDING TRANSCRIPTIONAL ACTIVATOR DEVR_DOSR"/>
    <property type="match status" value="1"/>
</dbReference>
<evidence type="ECO:0000256" key="1">
    <source>
        <dbReference type="ARBA" id="ARBA00023015"/>
    </source>
</evidence>
<keyword evidence="2" id="KW-0238">DNA-binding</keyword>
<accession>A0A1G7RR47</accession>
<organism evidence="7 8">
    <name type="scientific">Pseudomonas abietaniphila</name>
    <dbReference type="NCBI Taxonomy" id="89065"/>
    <lineage>
        <taxon>Bacteria</taxon>
        <taxon>Pseudomonadati</taxon>
        <taxon>Pseudomonadota</taxon>
        <taxon>Gammaproteobacteria</taxon>
        <taxon>Pseudomonadales</taxon>
        <taxon>Pseudomonadaceae</taxon>
        <taxon>Pseudomonas</taxon>
    </lineage>
</organism>
<dbReference type="GO" id="GO:0003677">
    <property type="term" value="F:DNA binding"/>
    <property type="evidence" value="ECO:0007669"/>
    <property type="project" value="UniProtKB-KW"/>
</dbReference>
<feature type="modified residue" description="4-aspartylphosphate" evidence="4">
    <location>
        <position position="65"/>
    </location>
</feature>
<keyword evidence="1" id="KW-0805">Transcription regulation</keyword>
<keyword evidence="3" id="KW-0804">Transcription</keyword>
<evidence type="ECO:0000256" key="3">
    <source>
        <dbReference type="ARBA" id="ARBA00023163"/>
    </source>
</evidence>
<evidence type="ECO:0000313" key="7">
    <source>
        <dbReference type="EMBL" id="SDG13163.1"/>
    </source>
</evidence>
<dbReference type="STRING" id="89065.SAMN05216605_101229"/>
<dbReference type="Proteomes" id="UP000182894">
    <property type="component" value="Unassembled WGS sequence"/>
</dbReference>
<dbReference type="SUPFAM" id="SSF46894">
    <property type="entry name" value="C-terminal effector domain of the bipartite response regulators"/>
    <property type="match status" value="1"/>
</dbReference>
<reference evidence="8" key="1">
    <citation type="submission" date="2016-10" db="EMBL/GenBank/DDBJ databases">
        <authorList>
            <person name="Varghese N."/>
            <person name="Submissions S."/>
        </authorList>
    </citation>
    <scope>NUCLEOTIDE SEQUENCE [LARGE SCALE GENOMIC DNA]</scope>
    <source>
        <strain evidence="8">ATCC 700689</strain>
    </source>
</reference>
<keyword evidence="8" id="KW-1185">Reference proteome</keyword>
<dbReference type="PRINTS" id="PR00038">
    <property type="entry name" value="HTHLUXR"/>
</dbReference>